<gene>
    <name evidence="2" type="ORF">HINF_LOCUS40165</name>
    <name evidence="1" type="ORF">HINF_LOCUS43717</name>
</gene>
<name>A0AA86QLM4_9EUKA</name>
<dbReference type="EMBL" id="CAXDID020000157">
    <property type="protein sequence ID" value="CAL6043623.1"/>
    <property type="molecule type" value="Genomic_DNA"/>
</dbReference>
<keyword evidence="3" id="KW-1185">Reference proteome</keyword>
<protein>
    <submittedName>
        <fullName evidence="2">Hypothetical_protein</fullName>
    </submittedName>
</protein>
<organism evidence="1">
    <name type="scientific">Hexamita inflata</name>
    <dbReference type="NCBI Taxonomy" id="28002"/>
    <lineage>
        <taxon>Eukaryota</taxon>
        <taxon>Metamonada</taxon>
        <taxon>Diplomonadida</taxon>
        <taxon>Hexamitidae</taxon>
        <taxon>Hexamitinae</taxon>
        <taxon>Hexamita</taxon>
    </lineage>
</organism>
<comment type="caution">
    <text evidence="1">The sequence shown here is derived from an EMBL/GenBank/DDBJ whole genome shotgun (WGS) entry which is preliminary data.</text>
</comment>
<reference evidence="1" key="1">
    <citation type="submission" date="2023-06" db="EMBL/GenBank/DDBJ databases">
        <authorList>
            <person name="Kurt Z."/>
        </authorList>
    </citation>
    <scope>NUCLEOTIDE SEQUENCE</scope>
</reference>
<evidence type="ECO:0000313" key="1">
    <source>
        <dbReference type="EMBL" id="CAI9956072.1"/>
    </source>
</evidence>
<dbReference type="AlphaFoldDB" id="A0AA86QLM4"/>
<dbReference type="EMBL" id="CATOUU010000869">
    <property type="protein sequence ID" value="CAI9956072.1"/>
    <property type="molecule type" value="Genomic_DNA"/>
</dbReference>
<accession>A0AA86QLM4</accession>
<evidence type="ECO:0000313" key="2">
    <source>
        <dbReference type="EMBL" id="CAL6043623.1"/>
    </source>
</evidence>
<reference evidence="2 3" key="2">
    <citation type="submission" date="2024-07" db="EMBL/GenBank/DDBJ databases">
        <authorList>
            <person name="Akdeniz Z."/>
        </authorList>
    </citation>
    <scope>NUCLEOTIDE SEQUENCE [LARGE SCALE GENOMIC DNA]</scope>
</reference>
<dbReference type="Proteomes" id="UP001642409">
    <property type="component" value="Unassembled WGS sequence"/>
</dbReference>
<evidence type="ECO:0000313" key="3">
    <source>
        <dbReference type="Proteomes" id="UP001642409"/>
    </source>
</evidence>
<proteinExistence type="predicted"/>
<sequence>MFVVLMEQINHRDGNIFYFGAKSTALSPAQSWNEDPTQRITLIPSAVQHLPLLSNRDLKKIIMQAPQWFQVFDQIITLFRVPAHVKVLPAAHVHQALQAQEIAGPDGQVLHVYGIFLIQIFSCFWIPWQLLNAGDFQKVG</sequence>